<reference evidence="1" key="1">
    <citation type="submission" date="2019-09" db="EMBL/GenBank/DDBJ databases">
        <title>Characterisation of the sponge microbiome using genome-centric metagenomics.</title>
        <authorList>
            <person name="Engelberts J.P."/>
            <person name="Robbins S.J."/>
            <person name="De Goeij J.M."/>
            <person name="Aranda M."/>
            <person name="Bell S.C."/>
            <person name="Webster N.S."/>
        </authorList>
    </citation>
    <scope>NUCLEOTIDE SEQUENCE</scope>
    <source>
        <strain evidence="1">SB0675_bin_29</strain>
    </source>
</reference>
<name>A0A6B1FXL5_9CHLR</name>
<proteinExistence type="predicted"/>
<evidence type="ECO:0000313" key="1">
    <source>
        <dbReference type="EMBL" id="MYH61873.1"/>
    </source>
</evidence>
<comment type="caution">
    <text evidence="1">The sequence shown here is derived from an EMBL/GenBank/DDBJ whole genome shotgun (WGS) entry which is preliminary data.</text>
</comment>
<organism evidence="1">
    <name type="scientific">Caldilineaceae bacterium SB0675_bin_29</name>
    <dbReference type="NCBI Taxonomy" id="2605266"/>
    <lineage>
        <taxon>Bacteria</taxon>
        <taxon>Bacillati</taxon>
        <taxon>Chloroflexota</taxon>
        <taxon>Caldilineae</taxon>
        <taxon>Caldilineales</taxon>
        <taxon>Caldilineaceae</taxon>
    </lineage>
</organism>
<dbReference type="EMBL" id="VYDA01000333">
    <property type="protein sequence ID" value="MYH61873.1"/>
    <property type="molecule type" value="Genomic_DNA"/>
</dbReference>
<protein>
    <submittedName>
        <fullName evidence="1">Uncharacterized protein</fullName>
    </submittedName>
</protein>
<dbReference type="SUPFAM" id="SSF53850">
    <property type="entry name" value="Periplasmic binding protein-like II"/>
    <property type="match status" value="1"/>
</dbReference>
<accession>A0A6B1FXL5</accession>
<dbReference type="AlphaFoldDB" id="A0A6B1FXL5"/>
<dbReference type="Gene3D" id="3.10.105.10">
    <property type="entry name" value="Dipeptide-binding Protein, Domain 3"/>
    <property type="match status" value="1"/>
</dbReference>
<gene>
    <name evidence="1" type="ORF">F4148_08940</name>
</gene>
<sequence>MPSGSNTTSVQGNGPAQTYFKQASACNVYDPDMANQLLDDAGVAEKGSDGFRLFDGGNGDTLSFVIGGTAPPGTTSEDTSQEMIKSSAVVGVKGGVQGL</sequence>